<keyword evidence="1" id="KW-0472">Membrane</keyword>
<feature type="transmembrane region" description="Helical" evidence="1">
    <location>
        <begin position="21"/>
        <end position="42"/>
    </location>
</feature>
<proteinExistence type="predicted"/>
<dbReference type="PANTHER" id="PTHR47628:SF1">
    <property type="entry name" value="ALIPHATIC AMIDASE EXPRESSION-REGULATING PROTEIN"/>
    <property type="match status" value="1"/>
</dbReference>
<name>A0A8D5AGV7_9GAMM</name>
<dbReference type="Pfam" id="PF13433">
    <property type="entry name" value="Peripla_BP_5"/>
    <property type="match status" value="1"/>
</dbReference>
<dbReference type="AlphaFoldDB" id="A0A8D5AGV7"/>
<gene>
    <name evidence="2" type="ORF">MoryE10_02170</name>
</gene>
<protein>
    <submittedName>
        <fullName evidence="2">Urea ABC transporter substrate-binding protein</fullName>
    </submittedName>
</protein>
<dbReference type="CDD" id="cd06355">
    <property type="entry name" value="PBP1_FmdD-like"/>
    <property type="match status" value="1"/>
</dbReference>
<evidence type="ECO:0000313" key="3">
    <source>
        <dbReference type="Proteomes" id="UP000824988"/>
    </source>
</evidence>
<dbReference type="RefSeq" id="WP_221047964.1">
    <property type="nucleotide sequence ID" value="NZ_AP019782.1"/>
</dbReference>
<dbReference type="Proteomes" id="UP000824988">
    <property type="component" value="Chromosome"/>
</dbReference>
<dbReference type="InterPro" id="IPR017777">
    <property type="entry name" value="ABC_urea-bd_UrtA"/>
</dbReference>
<dbReference type="KEGG" id="moz:MoryE10_02170"/>
<accession>A0A8D5AGV7</accession>
<keyword evidence="1" id="KW-1133">Transmembrane helix</keyword>
<evidence type="ECO:0000256" key="1">
    <source>
        <dbReference type="SAM" id="Phobius"/>
    </source>
</evidence>
<dbReference type="PANTHER" id="PTHR47628">
    <property type="match status" value="1"/>
</dbReference>
<dbReference type="EMBL" id="AP019782">
    <property type="protein sequence ID" value="BBL69611.1"/>
    <property type="molecule type" value="Genomic_DNA"/>
</dbReference>
<keyword evidence="3" id="KW-1185">Reference proteome</keyword>
<sequence length="439" mass="48421">MDRRARLLALAGRHALRRVTQHPYIAGAALLLAAGAAGWSLWNSAQQPPIKLGIVHALSGPMDISEKPMVDAELLAVEEINAGGGVLGQPLEPVVADGASDPATYARQVEKLITRDQVSAVIGCWTSACRKTVKPVVERHNHLFIYPMAFEGLETSRNIIYTGAAPSQQIIPAVKWSFDNLGKRYVLVGSDYVWPHSVNAIIRDQLQALGGEAVGEVYLPFGTQDASEAVEKIRELKPDAVFSSIAGDTNLAFYRGLREAGLTAKTTPVVSFSVSEVELQKLSAADMVGHYSAWSYFQSIPRPENEAFVRRFRARYGQNRVVSDVMETAYFSVLLWARAVEQAGSPDLSLVSETILGQSINAPEGIVTVDPATRHTWRSFNMGLIRADGRIEIVWSAEHPIRPVPFPRSRTVKQWQDFLQGLYTAWQQSWTNNTSSRKR</sequence>
<evidence type="ECO:0000313" key="2">
    <source>
        <dbReference type="EMBL" id="BBL69611.1"/>
    </source>
</evidence>
<reference evidence="2" key="1">
    <citation type="submission" date="2019-06" db="EMBL/GenBank/DDBJ databases">
        <title>Complete genome sequence of Methylogaea oryzae strain JCM16910.</title>
        <authorList>
            <person name="Asakawa S."/>
        </authorList>
    </citation>
    <scope>NUCLEOTIDE SEQUENCE</scope>
    <source>
        <strain evidence="2">E10</strain>
    </source>
</reference>
<organism evidence="2 3">
    <name type="scientific">Methylogaea oryzae</name>
    <dbReference type="NCBI Taxonomy" id="1295382"/>
    <lineage>
        <taxon>Bacteria</taxon>
        <taxon>Pseudomonadati</taxon>
        <taxon>Pseudomonadota</taxon>
        <taxon>Gammaproteobacteria</taxon>
        <taxon>Methylococcales</taxon>
        <taxon>Methylococcaceae</taxon>
        <taxon>Methylogaea</taxon>
    </lineage>
</organism>
<keyword evidence="1" id="KW-0812">Transmembrane</keyword>